<dbReference type="InterPro" id="IPR027383">
    <property type="entry name" value="Znf_put"/>
</dbReference>
<proteinExistence type="predicted"/>
<evidence type="ECO:0000256" key="1">
    <source>
        <dbReference type="ARBA" id="ARBA00023015"/>
    </source>
</evidence>
<comment type="caution">
    <text evidence="6">The sequence shown here is derived from an EMBL/GenBank/DDBJ whole genome shotgun (WGS) entry which is preliminary data.</text>
</comment>
<dbReference type="RefSeq" id="WP_119928307.1">
    <property type="nucleotide sequence ID" value="NZ_QZEY01000008.1"/>
</dbReference>
<organism evidence="6 7">
    <name type="scientific">Bailinhaonella thermotolerans</name>
    <dbReference type="NCBI Taxonomy" id="1070861"/>
    <lineage>
        <taxon>Bacteria</taxon>
        <taxon>Bacillati</taxon>
        <taxon>Actinomycetota</taxon>
        <taxon>Actinomycetes</taxon>
        <taxon>Streptosporangiales</taxon>
        <taxon>Streptosporangiaceae</taxon>
        <taxon>Bailinhaonella</taxon>
    </lineage>
</organism>
<dbReference type="Proteomes" id="UP000265768">
    <property type="component" value="Unassembled WGS sequence"/>
</dbReference>
<keyword evidence="2" id="KW-0804">Transcription</keyword>
<feature type="transmembrane region" description="Helical" evidence="4">
    <location>
        <begin position="89"/>
        <end position="111"/>
    </location>
</feature>
<gene>
    <name evidence="6" type="ORF">D5H75_21535</name>
</gene>
<dbReference type="InterPro" id="IPR041916">
    <property type="entry name" value="Anti_sigma_zinc_sf"/>
</dbReference>
<dbReference type="Gene3D" id="1.10.10.1320">
    <property type="entry name" value="Anti-sigma factor, zinc-finger domain"/>
    <property type="match status" value="1"/>
</dbReference>
<keyword evidence="4" id="KW-1133">Transmembrane helix</keyword>
<evidence type="ECO:0000313" key="6">
    <source>
        <dbReference type="EMBL" id="RJL30884.1"/>
    </source>
</evidence>
<evidence type="ECO:0000256" key="4">
    <source>
        <dbReference type="SAM" id="Phobius"/>
    </source>
</evidence>
<feature type="compositionally biased region" description="Pro residues" evidence="3">
    <location>
        <begin position="127"/>
        <end position="145"/>
    </location>
</feature>
<dbReference type="Pfam" id="PF13490">
    <property type="entry name" value="zf-HC2"/>
    <property type="match status" value="1"/>
</dbReference>
<accession>A0A3A4AU91</accession>
<protein>
    <recommendedName>
        <fullName evidence="5">Putative zinc-finger domain-containing protein</fullName>
    </recommendedName>
</protein>
<feature type="region of interest" description="Disordered" evidence="3">
    <location>
        <begin position="118"/>
        <end position="150"/>
    </location>
</feature>
<dbReference type="AlphaFoldDB" id="A0A3A4AU91"/>
<evidence type="ECO:0000256" key="2">
    <source>
        <dbReference type="ARBA" id="ARBA00023163"/>
    </source>
</evidence>
<sequence>MIDCSAVRTALGAHVLGALDPGERARVEEHLAECRACAAELAVLAPLPGLLAKVTERDVEQAAVQPPAHLLDRLLAEVARERRRQRARLGVVAAAAAAAVAAAVAAFAGLAPREARTPPVAITSPAPVTPAPVPTRPPTPAPSGAPAPVVSAGAADGRVAASVEMRPRANGTDLVVRLRGVPRGTRCSLVAVSRDDGREYTSSWFVDYYGPARYTGMTSFPRDQIKAFEIVTADGRTLLRIPA</sequence>
<reference evidence="6 7" key="1">
    <citation type="submission" date="2018-09" db="EMBL/GenBank/DDBJ databases">
        <title>YIM 75507 draft genome.</title>
        <authorList>
            <person name="Tang S."/>
            <person name="Feng Y."/>
        </authorList>
    </citation>
    <scope>NUCLEOTIDE SEQUENCE [LARGE SCALE GENOMIC DNA]</scope>
    <source>
        <strain evidence="6 7">YIM 75507</strain>
    </source>
</reference>
<dbReference type="OrthoDB" id="5242431at2"/>
<feature type="domain" description="Putative zinc-finger" evidence="5">
    <location>
        <begin position="4"/>
        <end position="38"/>
    </location>
</feature>
<evidence type="ECO:0000256" key="3">
    <source>
        <dbReference type="SAM" id="MobiDB-lite"/>
    </source>
</evidence>
<keyword evidence="4" id="KW-0812">Transmembrane</keyword>
<evidence type="ECO:0000313" key="7">
    <source>
        <dbReference type="Proteomes" id="UP000265768"/>
    </source>
</evidence>
<keyword evidence="7" id="KW-1185">Reference proteome</keyword>
<name>A0A3A4AU91_9ACTN</name>
<keyword evidence="1" id="KW-0805">Transcription regulation</keyword>
<keyword evidence="4" id="KW-0472">Membrane</keyword>
<dbReference type="EMBL" id="QZEY01000008">
    <property type="protein sequence ID" value="RJL30884.1"/>
    <property type="molecule type" value="Genomic_DNA"/>
</dbReference>
<evidence type="ECO:0000259" key="5">
    <source>
        <dbReference type="Pfam" id="PF13490"/>
    </source>
</evidence>